<dbReference type="EMBL" id="VNHX01000003">
    <property type="protein sequence ID" value="TYP97277.1"/>
    <property type="molecule type" value="Genomic_DNA"/>
</dbReference>
<dbReference type="AlphaFoldDB" id="A0A5S5DMY3"/>
<gene>
    <name evidence="1" type="ORF">BC792_103204</name>
</gene>
<name>A0A5S5DMY3_9SPHI</name>
<dbReference type="OrthoDB" id="711586at2"/>
<sequence>MERQFLNQQQTENYSFSFGELKVDDFDRLRKRSSELLNKFRTAWNEAEYQEWCAIQRILHKIR</sequence>
<comment type="caution">
    <text evidence="1">The sequence shown here is derived from an EMBL/GenBank/DDBJ whole genome shotgun (WGS) entry which is preliminary data.</text>
</comment>
<evidence type="ECO:0000313" key="1">
    <source>
        <dbReference type="EMBL" id="TYP97277.1"/>
    </source>
</evidence>
<protein>
    <submittedName>
        <fullName evidence="1">Uncharacterized protein</fullName>
    </submittedName>
</protein>
<organism evidence="1 2">
    <name type="scientific">Sphingobacterium allocomposti</name>
    <dbReference type="NCBI Taxonomy" id="415956"/>
    <lineage>
        <taxon>Bacteria</taxon>
        <taxon>Pseudomonadati</taxon>
        <taxon>Bacteroidota</taxon>
        <taxon>Sphingobacteriia</taxon>
        <taxon>Sphingobacteriales</taxon>
        <taxon>Sphingobacteriaceae</taxon>
        <taxon>Sphingobacterium</taxon>
    </lineage>
</organism>
<keyword evidence="2" id="KW-1185">Reference proteome</keyword>
<proteinExistence type="predicted"/>
<dbReference type="Proteomes" id="UP000325105">
    <property type="component" value="Unassembled WGS sequence"/>
</dbReference>
<dbReference type="RefSeq" id="WP_148907661.1">
    <property type="nucleotide sequence ID" value="NZ_VNHX01000003.1"/>
</dbReference>
<reference evidence="1 2" key="1">
    <citation type="submission" date="2019-07" db="EMBL/GenBank/DDBJ databases">
        <title>Genomic Encyclopedia of Archaeal and Bacterial Type Strains, Phase II (KMG-II): from individual species to whole genera.</title>
        <authorList>
            <person name="Goeker M."/>
        </authorList>
    </citation>
    <scope>NUCLEOTIDE SEQUENCE [LARGE SCALE GENOMIC DNA]</scope>
    <source>
        <strain evidence="1 2">DSM 18850</strain>
    </source>
</reference>
<accession>A0A5S5DMY3</accession>
<evidence type="ECO:0000313" key="2">
    <source>
        <dbReference type="Proteomes" id="UP000325105"/>
    </source>
</evidence>